<organism evidence="2 3">
    <name type="scientific">candidate division KSB3 bacterium</name>
    <dbReference type="NCBI Taxonomy" id="2044937"/>
    <lineage>
        <taxon>Bacteria</taxon>
        <taxon>candidate division KSB3</taxon>
    </lineage>
</organism>
<evidence type="ECO:0000313" key="3">
    <source>
        <dbReference type="Proteomes" id="UP000649604"/>
    </source>
</evidence>
<dbReference type="PANTHER" id="PTHR47099:SF1">
    <property type="entry name" value="METHYLCOBAMIDE:COM METHYLTRANSFERASE MTBA"/>
    <property type="match status" value="1"/>
</dbReference>
<dbReference type="InterPro" id="IPR038071">
    <property type="entry name" value="UROD/MetE-like_sf"/>
</dbReference>
<dbReference type="Proteomes" id="UP000649604">
    <property type="component" value="Unassembled WGS sequence"/>
</dbReference>
<dbReference type="InterPro" id="IPR000257">
    <property type="entry name" value="Uroporphyrinogen_deCOase"/>
</dbReference>
<evidence type="ECO:0000259" key="1">
    <source>
        <dbReference type="Pfam" id="PF01208"/>
    </source>
</evidence>
<dbReference type="Pfam" id="PF01208">
    <property type="entry name" value="URO-D"/>
    <property type="match status" value="1"/>
</dbReference>
<dbReference type="PANTHER" id="PTHR47099">
    <property type="entry name" value="METHYLCOBAMIDE:COM METHYLTRANSFERASE MTBA"/>
    <property type="match status" value="1"/>
</dbReference>
<dbReference type="EMBL" id="WJJP01000774">
    <property type="protein sequence ID" value="MBD3327668.1"/>
    <property type="molecule type" value="Genomic_DNA"/>
</dbReference>
<comment type="caution">
    <text evidence="2">The sequence shown here is derived from an EMBL/GenBank/DDBJ whole genome shotgun (WGS) entry which is preliminary data.</text>
</comment>
<dbReference type="AlphaFoldDB" id="A0A9D5K0K9"/>
<protein>
    <recommendedName>
        <fullName evidence="1">Uroporphyrinogen decarboxylase (URO-D) domain-containing protein</fullName>
    </recommendedName>
</protein>
<sequence>MRLRGEPAQGRKTRLNQERFPSGTPMLEGFFPSVLLYGGKSKFLLTEIRAFYLLFVEFCCTKKMPKSSGLVTTTGGECRMNKQERVLAAVQGKPVDYVPYTMWYHFGTQFVPGDKAAEVVVAFYERFDLDFAKVMNDYAYPLPKGMDRIRNIDDWKRLEPVKPTEGGFAEQLKLLSVVAKRLKGEAFFVDTIFDPFYVAQRTAKNLVFDLLRSHPEDFKIGLEVITESLVEYVKAVLDLGGAGIFLAVNGASTDVLSKEEFAQFVKPYDLRVLDAVKDQGVLNITHIHGEHIMFEEILDYPVHALSWEQNYVPPSLSDARKLTEKCFLGGIDERLPNFTPPDALEAQVESALQETNGEKFILAPGCSVPPDMPAEQIDIIRNAVRKPR</sequence>
<proteinExistence type="predicted"/>
<dbReference type="Gene3D" id="3.20.20.210">
    <property type="match status" value="1"/>
</dbReference>
<evidence type="ECO:0000313" key="2">
    <source>
        <dbReference type="EMBL" id="MBD3327668.1"/>
    </source>
</evidence>
<reference evidence="2" key="1">
    <citation type="submission" date="2019-11" db="EMBL/GenBank/DDBJ databases">
        <title>Microbial mats filling the niche in hypersaline microbial mats.</title>
        <authorList>
            <person name="Wong H.L."/>
            <person name="Macleod F.I."/>
            <person name="White R.A. III"/>
            <person name="Burns B.P."/>
        </authorList>
    </citation>
    <scope>NUCLEOTIDE SEQUENCE</scope>
    <source>
        <strain evidence="2">Rbin_158</strain>
    </source>
</reference>
<dbReference type="GO" id="GO:0004853">
    <property type="term" value="F:uroporphyrinogen decarboxylase activity"/>
    <property type="evidence" value="ECO:0007669"/>
    <property type="project" value="InterPro"/>
</dbReference>
<name>A0A9D5K0K9_9BACT</name>
<dbReference type="SUPFAM" id="SSF51726">
    <property type="entry name" value="UROD/MetE-like"/>
    <property type="match status" value="1"/>
</dbReference>
<dbReference type="GO" id="GO:0006779">
    <property type="term" value="P:porphyrin-containing compound biosynthetic process"/>
    <property type="evidence" value="ECO:0007669"/>
    <property type="project" value="InterPro"/>
</dbReference>
<gene>
    <name evidence="2" type="ORF">GF339_24000</name>
</gene>
<accession>A0A9D5K0K9</accession>
<feature type="domain" description="Uroporphyrinogen decarboxylase (URO-D)" evidence="1">
    <location>
        <begin position="82"/>
        <end position="386"/>
    </location>
</feature>
<dbReference type="InterPro" id="IPR052024">
    <property type="entry name" value="Methanogen_methyltrans"/>
</dbReference>